<organism evidence="1 2">
    <name type="scientific">Phaeomoniella chlamydospora</name>
    <name type="common">Phaeoacremonium chlamydosporum</name>
    <dbReference type="NCBI Taxonomy" id="158046"/>
    <lineage>
        <taxon>Eukaryota</taxon>
        <taxon>Fungi</taxon>
        <taxon>Dikarya</taxon>
        <taxon>Ascomycota</taxon>
        <taxon>Pezizomycotina</taxon>
        <taxon>Eurotiomycetes</taxon>
        <taxon>Chaetothyriomycetidae</taxon>
        <taxon>Phaeomoniellales</taxon>
        <taxon>Phaeomoniellaceae</taxon>
        <taxon>Phaeomoniella</taxon>
    </lineage>
</organism>
<protein>
    <submittedName>
        <fullName evidence="1">Putative mfs maltose permease</fullName>
    </submittedName>
</protein>
<reference evidence="1 2" key="2">
    <citation type="submission" date="2015-05" db="EMBL/GenBank/DDBJ databases">
        <authorList>
            <person name="Morales-Cruz A."/>
            <person name="Amrine K.C."/>
            <person name="Cantu D."/>
        </authorList>
    </citation>
    <scope>NUCLEOTIDE SEQUENCE [LARGE SCALE GENOMIC DNA]</scope>
    <source>
        <strain evidence="1">UCRPC4</strain>
    </source>
</reference>
<name>A0A0G2GCF4_PHACM</name>
<gene>
    <name evidence="1" type="ORF">UCRPC4_g03754</name>
</gene>
<dbReference type="EMBL" id="LCWF01000086">
    <property type="protein sequence ID" value="KKY21318.1"/>
    <property type="molecule type" value="Genomic_DNA"/>
</dbReference>
<keyword evidence="2" id="KW-1185">Reference proteome</keyword>
<reference evidence="1 2" key="1">
    <citation type="submission" date="2015-05" db="EMBL/GenBank/DDBJ databases">
        <title>Distinctive expansion of gene families associated with plant cell wall degradation and secondary metabolism in the genomes of grapevine trunk pathogens.</title>
        <authorList>
            <person name="Lawrence D.P."/>
            <person name="Travadon R."/>
            <person name="Rolshausen P.E."/>
            <person name="Baumgartner K."/>
        </authorList>
    </citation>
    <scope>NUCLEOTIDE SEQUENCE [LARGE SCALE GENOMIC DNA]</scope>
    <source>
        <strain evidence="1">UCRPC4</strain>
    </source>
</reference>
<sequence length="436" mass="48458">MRNRKDAEYSDEYRHGALNWDFLGKGYLELLERLERGADSKDVKEVEEGGILIEGVGKAGYDVSSKSGTWKQGYFEALMGAAKVAENLDGWVKNKDGKSLSFPREMVPSPENPEPALIPVNWRGTPPRIEDAISAFESPATFYAKVLTTRGLTTRMKTEAALAWADWLDFKGLHGTAEEVLKWGLDIASQGMNASQLSDVLDMKRSNLKVKGSLRVSENMLKTCTALAVHHARSGSVEKALSLFLSIMKIRKDLASKMAPVMELPQVPEETDFVESVMQLIRGPGYPPIPSSGDEPPNDALKEACEQTGIMAYIGEILYATSSKEEGLSWTRDAVDGAEQVLSAMQGQASQAGKEKCEECLETGLLNWQEMASSLAALEYTSGQKEPKSSWFGVWKKREHDEDRWAREQEQIQLRIERTKPFLKERFGQVQVVSPS</sequence>
<proteinExistence type="predicted"/>
<evidence type="ECO:0000313" key="1">
    <source>
        <dbReference type="EMBL" id="KKY21318.1"/>
    </source>
</evidence>
<accession>A0A0G2GCF4</accession>
<dbReference type="AlphaFoldDB" id="A0A0G2GCF4"/>
<evidence type="ECO:0000313" key="2">
    <source>
        <dbReference type="Proteomes" id="UP000053317"/>
    </source>
</evidence>
<dbReference type="Proteomes" id="UP000053317">
    <property type="component" value="Unassembled WGS sequence"/>
</dbReference>
<comment type="caution">
    <text evidence="1">The sequence shown here is derived from an EMBL/GenBank/DDBJ whole genome shotgun (WGS) entry which is preliminary data.</text>
</comment>
<dbReference type="OrthoDB" id="5408102at2759"/>